<keyword evidence="2" id="KW-1185">Reference proteome</keyword>
<reference evidence="1" key="1">
    <citation type="submission" date="2018-04" db="EMBL/GenBank/DDBJ databases">
        <title>Whole genome sequencing of Hypsizygus marmoreus.</title>
        <authorList>
            <person name="Choi I.-G."/>
            <person name="Min B."/>
            <person name="Kim J.-G."/>
            <person name="Kim S."/>
            <person name="Oh Y.-L."/>
            <person name="Kong W.-S."/>
            <person name="Park H."/>
            <person name="Jeong J."/>
            <person name="Song E.-S."/>
        </authorList>
    </citation>
    <scope>NUCLEOTIDE SEQUENCE [LARGE SCALE GENOMIC DNA]</scope>
    <source>
        <strain evidence="1">51987-8</strain>
    </source>
</reference>
<name>A0A369J357_HYPMA</name>
<organism evidence="1 2">
    <name type="scientific">Hypsizygus marmoreus</name>
    <name type="common">White beech mushroom</name>
    <name type="synonym">Agaricus marmoreus</name>
    <dbReference type="NCBI Taxonomy" id="39966"/>
    <lineage>
        <taxon>Eukaryota</taxon>
        <taxon>Fungi</taxon>
        <taxon>Dikarya</taxon>
        <taxon>Basidiomycota</taxon>
        <taxon>Agaricomycotina</taxon>
        <taxon>Agaricomycetes</taxon>
        <taxon>Agaricomycetidae</taxon>
        <taxon>Agaricales</taxon>
        <taxon>Tricholomatineae</taxon>
        <taxon>Lyophyllaceae</taxon>
        <taxon>Hypsizygus</taxon>
    </lineage>
</organism>
<dbReference type="EMBL" id="LUEZ02000223">
    <property type="protein sequence ID" value="RDB15067.1"/>
    <property type="molecule type" value="Genomic_DNA"/>
</dbReference>
<feature type="non-terminal residue" evidence="1">
    <location>
        <position position="151"/>
    </location>
</feature>
<dbReference type="Proteomes" id="UP000076154">
    <property type="component" value="Unassembled WGS sequence"/>
</dbReference>
<proteinExistence type="predicted"/>
<gene>
    <name evidence="1" type="ORF">Hypma_005445</name>
</gene>
<evidence type="ECO:0000313" key="1">
    <source>
        <dbReference type="EMBL" id="RDB15067.1"/>
    </source>
</evidence>
<sequence>MDTSPSRPIIAAGEVSAADSVISYPLKEEPFSNILESHRESLVASFAHRLTNRQPCSGYISEITQVIVTFILRTSRTCANPSLRGYMLSGGVAFVLSCLESGDVHPREDGVFPEVDTYSPAFISEQSSRSFPVCFSLWRLIVRRLNPCLNK</sequence>
<dbReference type="InParanoid" id="A0A369J357"/>
<comment type="caution">
    <text evidence="1">The sequence shown here is derived from an EMBL/GenBank/DDBJ whole genome shotgun (WGS) entry which is preliminary data.</text>
</comment>
<evidence type="ECO:0000313" key="2">
    <source>
        <dbReference type="Proteomes" id="UP000076154"/>
    </source>
</evidence>
<protein>
    <submittedName>
        <fullName evidence="1">Uncharacterized protein</fullName>
    </submittedName>
</protein>
<accession>A0A369J357</accession>
<dbReference type="AlphaFoldDB" id="A0A369J357"/>